<proteinExistence type="predicted"/>
<organism evidence="2 3">
    <name type="scientific">Candidatus Kaiserbacteria bacterium GW2011_GWA2_58_9</name>
    <dbReference type="NCBI Taxonomy" id="1618672"/>
    <lineage>
        <taxon>Bacteria</taxon>
        <taxon>Candidatus Kaiseribacteriota</taxon>
    </lineage>
</organism>
<comment type="caution">
    <text evidence="2">The sequence shown here is derived from an EMBL/GenBank/DDBJ whole genome shotgun (WGS) entry which is preliminary data.</text>
</comment>
<evidence type="ECO:0000313" key="2">
    <source>
        <dbReference type="EMBL" id="KKW45442.1"/>
    </source>
</evidence>
<accession>A0A0G2AVC2</accession>
<feature type="chain" id="PRO_5002542085" evidence="1">
    <location>
        <begin position="24"/>
        <end position="240"/>
    </location>
</feature>
<name>A0A0G2AVC2_9BACT</name>
<dbReference type="Proteomes" id="UP000034789">
    <property type="component" value="Unassembled WGS sequence"/>
</dbReference>
<gene>
    <name evidence="2" type="ORF">UY98_C0046G0006</name>
</gene>
<dbReference type="EMBL" id="LCSD01000046">
    <property type="protein sequence ID" value="KKW45442.1"/>
    <property type="molecule type" value="Genomic_DNA"/>
</dbReference>
<sequence>MKKFSVVSIAVGLALGIAPAAFAQNAYVEGSSGTSAGVGSGADVGVVGDVNVGATGTGMVKEGAEGGADTSGSAGIGATIVVTRGSAGEASATISSSAAVQTSADLSAYASAVVKADENVEGAELSANKVSVHYKERAKLFGFIPIFVTATATVHKDGSVSVSYPWYGFLLSQGERVELESDVEAALQADAEVAAALEAAAEFSARTQAVLLETVHAAMKSGLAASLSAEAVANAGASAN</sequence>
<keyword evidence="1" id="KW-0732">Signal</keyword>
<reference evidence="2 3" key="1">
    <citation type="journal article" date="2015" name="Nature">
        <title>rRNA introns, odd ribosomes, and small enigmatic genomes across a large radiation of phyla.</title>
        <authorList>
            <person name="Brown C.T."/>
            <person name="Hug L.A."/>
            <person name="Thomas B.C."/>
            <person name="Sharon I."/>
            <person name="Castelle C.J."/>
            <person name="Singh A."/>
            <person name="Wilkins M.J."/>
            <person name="Williams K.H."/>
            <person name="Banfield J.F."/>
        </authorList>
    </citation>
    <scope>NUCLEOTIDE SEQUENCE [LARGE SCALE GENOMIC DNA]</scope>
</reference>
<protein>
    <submittedName>
        <fullName evidence="2">LPXTG-motif cell wall anchor domain protein</fullName>
    </submittedName>
</protein>
<evidence type="ECO:0000256" key="1">
    <source>
        <dbReference type="SAM" id="SignalP"/>
    </source>
</evidence>
<dbReference type="AlphaFoldDB" id="A0A0G2AVC2"/>
<feature type="signal peptide" evidence="1">
    <location>
        <begin position="1"/>
        <end position="23"/>
    </location>
</feature>
<evidence type="ECO:0000313" key="3">
    <source>
        <dbReference type="Proteomes" id="UP000034789"/>
    </source>
</evidence>